<reference evidence="1 2" key="1">
    <citation type="journal article" date="2018" name="Sci. Rep.">
        <title>Genomic signatures of local adaptation to the degree of environmental predictability in rotifers.</title>
        <authorList>
            <person name="Franch-Gras L."/>
            <person name="Hahn C."/>
            <person name="Garcia-Roger E.M."/>
            <person name="Carmona M.J."/>
            <person name="Serra M."/>
            <person name="Gomez A."/>
        </authorList>
    </citation>
    <scope>NUCLEOTIDE SEQUENCE [LARGE SCALE GENOMIC DNA]</scope>
    <source>
        <strain evidence="1">HYR1</strain>
    </source>
</reference>
<sequence>MQPYLKPCNKYGGGLAILVKEGIELIQDFSFEEFSSGIFFIKLNYGKNDQFYVFSLRNSLNVLLNFDLFEKINRKCKNFILGGGLYARTKQVCCLVENQNGIILYTKIGSCPECDQVINDHIFRDQK</sequence>
<evidence type="ECO:0000313" key="2">
    <source>
        <dbReference type="Proteomes" id="UP000276133"/>
    </source>
</evidence>
<organism evidence="1 2">
    <name type="scientific">Brachionus plicatilis</name>
    <name type="common">Marine rotifer</name>
    <name type="synonym">Brachionus muelleri</name>
    <dbReference type="NCBI Taxonomy" id="10195"/>
    <lineage>
        <taxon>Eukaryota</taxon>
        <taxon>Metazoa</taxon>
        <taxon>Spiralia</taxon>
        <taxon>Gnathifera</taxon>
        <taxon>Rotifera</taxon>
        <taxon>Eurotatoria</taxon>
        <taxon>Monogononta</taxon>
        <taxon>Pseudotrocha</taxon>
        <taxon>Ploima</taxon>
        <taxon>Brachionidae</taxon>
        <taxon>Brachionus</taxon>
    </lineage>
</organism>
<protein>
    <submittedName>
        <fullName evidence="1">Uncharacterized protein</fullName>
    </submittedName>
</protein>
<dbReference type="Proteomes" id="UP000276133">
    <property type="component" value="Unassembled WGS sequence"/>
</dbReference>
<evidence type="ECO:0000313" key="1">
    <source>
        <dbReference type="EMBL" id="RNA41590.1"/>
    </source>
</evidence>
<keyword evidence="2" id="KW-1185">Reference proteome</keyword>
<name>A0A3M7T197_BRAPC</name>
<dbReference type="AlphaFoldDB" id="A0A3M7T197"/>
<gene>
    <name evidence="1" type="ORF">BpHYR1_003476</name>
</gene>
<proteinExistence type="predicted"/>
<dbReference type="EMBL" id="REGN01000480">
    <property type="protein sequence ID" value="RNA41590.1"/>
    <property type="molecule type" value="Genomic_DNA"/>
</dbReference>
<accession>A0A3M7T197</accession>
<comment type="caution">
    <text evidence="1">The sequence shown here is derived from an EMBL/GenBank/DDBJ whole genome shotgun (WGS) entry which is preliminary data.</text>
</comment>
<dbReference type="OrthoDB" id="8064241at2759"/>